<dbReference type="PANTHER" id="PTHR31286:SF99">
    <property type="entry name" value="DUF4283 DOMAIN-CONTAINING PROTEIN"/>
    <property type="match status" value="1"/>
</dbReference>
<dbReference type="EMBL" id="WHWC01000004">
    <property type="protein sequence ID" value="KAG8384189.1"/>
    <property type="molecule type" value="Genomic_DNA"/>
</dbReference>
<protein>
    <recommendedName>
        <fullName evidence="2">DUF4283 domain-containing protein</fullName>
    </recommendedName>
</protein>
<dbReference type="PANTHER" id="PTHR31286">
    <property type="entry name" value="GLYCINE-RICH CELL WALL STRUCTURAL PROTEIN 1.8-LIKE"/>
    <property type="match status" value="1"/>
</dbReference>
<evidence type="ECO:0000259" key="2">
    <source>
        <dbReference type="Pfam" id="PF14111"/>
    </source>
</evidence>
<dbReference type="Pfam" id="PF14111">
    <property type="entry name" value="DUF4283"/>
    <property type="match status" value="1"/>
</dbReference>
<reference evidence="3" key="1">
    <citation type="submission" date="2019-10" db="EMBL/GenBank/DDBJ databases">
        <authorList>
            <person name="Zhang R."/>
            <person name="Pan Y."/>
            <person name="Wang J."/>
            <person name="Ma R."/>
            <person name="Yu S."/>
        </authorList>
    </citation>
    <scope>NUCLEOTIDE SEQUENCE</scope>
    <source>
        <strain evidence="3">LA-IB0</strain>
        <tissue evidence="3">Leaf</tissue>
    </source>
</reference>
<organism evidence="3 4">
    <name type="scientific">Buddleja alternifolia</name>
    <dbReference type="NCBI Taxonomy" id="168488"/>
    <lineage>
        <taxon>Eukaryota</taxon>
        <taxon>Viridiplantae</taxon>
        <taxon>Streptophyta</taxon>
        <taxon>Embryophyta</taxon>
        <taxon>Tracheophyta</taxon>
        <taxon>Spermatophyta</taxon>
        <taxon>Magnoliopsida</taxon>
        <taxon>eudicotyledons</taxon>
        <taxon>Gunneridae</taxon>
        <taxon>Pentapetalae</taxon>
        <taxon>asterids</taxon>
        <taxon>lamiids</taxon>
        <taxon>Lamiales</taxon>
        <taxon>Scrophulariaceae</taxon>
        <taxon>Buddlejeae</taxon>
        <taxon>Buddleja</taxon>
    </lineage>
</organism>
<dbReference type="AlphaFoldDB" id="A0AAV6XNU7"/>
<accession>A0AAV6XNU7</accession>
<gene>
    <name evidence="3" type="ORF">BUALT_Bualt04G0092200</name>
</gene>
<dbReference type="InterPro" id="IPR040256">
    <property type="entry name" value="At4g02000-like"/>
</dbReference>
<keyword evidence="4" id="KW-1185">Reference proteome</keyword>
<name>A0AAV6XNU7_9LAMI</name>
<dbReference type="Proteomes" id="UP000826271">
    <property type="component" value="Unassembled WGS sequence"/>
</dbReference>
<feature type="region of interest" description="Disordered" evidence="1">
    <location>
        <begin position="244"/>
        <end position="321"/>
    </location>
</feature>
<evidence type="ECO:0000313" key="4">
    <source>
        <dbReference type="Proteomes" id="UP000826271"/>
    </source>
</evidence>
<comment type="caution">
    <text evidence="3">The sequence shown here is derived from an EMBL/GenBank/DDBJ whole genome shotgun (WGS) entry which is preliminary data.</text>
</comment>
<evidence type="ECO:0000313" key="3">
    <source>
        <dbReference type="EMBL" id="KAG8384189.1"/>
    </source>
</evidence>
<feature type="compositionally biased region" description="Polar residues" evidence="1">
    <location>
        <begin position="303"/>
        <end position="313"/>
    </location>
</feature>
<dbReference type="InterPro" id="IPR025558">
    <property type="entry name" value="DUF4283"/>
</dbReference>
<evidence type="ECO:0000256" key="1">
    <source>
        <dbReference type="SAM" id="MobiDB-lite"/>
    </source>
</evidence>
<sequence>MTSATIIPPLEDKPFSKILLDKAYVQGINETWEENTIIIKIQGRSIHYNILSEKLEAMWKLGGKFEMLDVGYGCYVLKLDNKEKVEEILTGGPWMVFSYYISVWKWVPKFKASKDKSTTIITWVRVLELPLELLRTEIIHLIAKSMGVPIKVDYHTHSVLRGKYARFCVQLDLEKPLQSKVEIDGEEYSLVYENLPIICFDCGRMGYKPTNCPVIRRKTVSETEENINSGDHTDETLPEKMEEKQFGPWMQVPKRKPKGQNNRKEGREPPKSPPDGVLHPPGENGPATLHIDHDPHNRRSHGANHQPTISPGSSGEFILPSDRKTPQFLLDEYPIDRSGDGEAANGSDDLMFSSAPDLEMGGLLNSPQRLITLIMFCVKCAKSRVLWKGEPLPPISTSCGLYQGDPLSPYLFVLCIERLSYLIEQAVEGGVWKSLSVCRGGPKLSHVFFADDLIFLAQASRENAITINKMEMQRKCTPIKWDKITKPKLEGGLGIREARKINVSLLAKVG</sequence>
<feature type="domain" description="DUF4283" evidence="2">
    <location>
        <begin position="34"/>
        <end position="112"/>
    </location>
</feature>
<proteinExistence type="predicted"/>